<dbReference type="InterPro" id="IPR045336">
    <property type="entry name" value="MmgE_PrpD_N"/>
</dbReference>
<dbReference type="SUPFAM" id="SSF103378">
    <property type="entry name" value="2-methylcitrate dehydratase PrpD"/>
    <property type="match status" value="1"/>
</dbReference>
<dbReference type="InterPro" id="IPR042183">
    <property type="entry name" value="MmgE/PrpD_sf_1"/>
</dbReference>
<feature type="domain" description="MmgE/PrpD N-terminal" evidence="2">
    <location>
        <begin position="4"/>
        <end position="180"/>
    </location>
</feature>
<reference evidence="5" key="1">
    <citation type="submission" date="2016-06" db="EMBL/GenBank/DDBJ databases">
        <authorList>
            <person name="Varghese N."/>
            <person name="Submissions Spin"/>
        </authorList>
    </citation>
    <scope>NUCLEOTIDE SEQUENCE [LARGE SCALE GENOMIC DNA]</scope>
    <source>
        <strain evidence="5">DSM 45647</strain>
    </source>
</reference>
<dbReference type="RefSeq" id="WP_091066298.1">
    <property type="nucleotide sequence ID" value="NZ_FMDM01000010.1"/>
</dbReference>
<dbReference type="OrthoDB" id="3781756at2"/>
<gene>
    <name evidence="4" type="ORF">GA0070213_11046</name>
</gene>
<dbReference type="Proteomes" id="UP000199360">
    <property type="component" value="Unassembled WGS sequence"/>
</dbReference>
<comment type="similarity">
    <text evidence="1">Belongs to the PrpD family.</text>
</comment>
<sequence>MIERLAATGSATDWAAAPPAVRDRVVDLVADTVAVAALGSGRAELRALHAGSDGSGAATVVGSPNGWPASVAQFLNGSAIAADQLQDGHRPARGHPASHVVPAVLALAEERDLPGVELLSAVLAGYHVGVRVGRAMGGTPDGVHDIGTWGQVGAAAGVARLLAPGDADAVRRAVELAASAVLLSDAATVFAGRTGGHAFLGASVQLGASLGAAAVAGLEPLPGALERHLAAVAARDWSDAGLEHGHEVLAGYTKAHPTCAHLHGVNDAVADVVAATGPLSDVVRVEVRTFAHAARFDAVADGELAARFSVPTSVAVALLTGRLDETTLTARSVCSAPVRELAARVEVRHDPALDAGYPAGRPARVRVERADGSVLTGAADLPRGDGARAFGRDVSRAKARRLLGHRFPGHADVVLTAIDGLATGGVRALGAALRAAAAA</sequence>
<organism evidence="4 5">
    <name type="scientific">Micromonospora humi</name>
    <dbReference type="NCBI Taxonomy" id="745366"/>
    <lineage>
        <taxon>Bacteria</taxon>
        <taxon>Bacillati</taxon>
        <taxon>Actinomycetota</taxon>
        <taxon>Actinomycetes</taxon>
        <taxon>Micromonosporales</taxon>
        <taxon>Micromonosporaceae</taxon>
        <taxon>Micromonospora</taxon>
    </lineage>
</organism>
<evidence type="ECO:0000313" key="4">
    <source>
        <dbReference type="EMBL" id="SCG68029.1"/>
    </source>
</evidence>
<dbReference type="GO" id="GO:0016829">
    <property type="term" value="F:lyase activity"/>
    <property type="evidence" value="ECO:0007669"/>
    <property type="project" value="InterPro"/>
</dbReference>
<dbReference type="Pfam" id="PF19305">
    <property type="entry name" value="MmgE_PrpD_C"/>
    <property type="match status" value="1"/>
</dbReference>
<dbReference type="AlphaFoldDB" id="A0A1C5JCU9"/>
<name>A0A1C5JCU9_9ACTN</name>
<dbReference type="STRING" id="745366.GA0070213_11046"/>
<dbReference type="PANTHER" id="PTHR16943:SF8">
    <property type="entry name" value="2-METHYLCITRATE DEHYDRATASE"/>
    <property type="match status" value="1"/>
</dbReference>
<proteinExistence type="inferred from homology"/>
<protein>
    <submittedName>
        <fullName evidence="4">2-methylcitrate dehydratase PrpD</fullName>
    </submittedName>
</protein>
<dbReference type="Gene3D" id="3.30.1330.120">
    <property type="entry name" value="2-methylcitrate dehydratase PrpD"/>
    <property type="match status" value="1"/>
</dbReference>
<evidence type="ECO:0000313" key="5">
    <source>
        <dbReference type="Proteomes" id="UP000199360"/>
    </source>
</evidence>
<dbReference type="PANTHER" id="PTHR16943">
    <property type="entry name" value="2-METHYLCITRATE DEHYDRATASE-RELATED"/>
    <property type="match status" value="1"/>
</dbReference>
<evidence type="ECO:0000259" key="3">
    <source>
        <dbReference type="Pfam" id="PF19305"/>
    </source>
</evidence>
<dbReference type="InterPro" id="IPR036148">
    <property type="entry name" value="MmgE/PrpD_sf"/>
</dbReference>
<evidence type="ECO:0000256" key="1">
    <source>
        <dbReference type="ARBA" id="ARBA00006174"/>
    </source>
</evidence>
<keyword evidence="5" id="KW-1185">Reference proteome</keyword>
<evidence type="ECO:0000259" key="2">
    <source>
        <dbReference type="Pfam" id="PF03972"/>
    </source>
</evidence>
<dbReference type="Gene3D" id="1.10.4100.10">
    <property type="entry name" value="2-methylcitrate dehydratase PrpD"/>
    <property type="match status" value="1"/>
</dbReference>
<accession>A0A1C5JCU9</accession>
<dbReference type="InterPro" id="IPR045337">
    <property type="entry name" value="MmgE_PrpD_C"/>
</dbReference>
<dbReference type="Pfam" id="PF03972">
    <property type="entry name" value="MmgE_PrpD_N"/>
    <property type="match status" value="1"/>
</dbReference>
<feature type="domain" description="MmgE/PrpD C-terminal" evidence="3">
    <location>
        <begin position="256"/>
        <end position="410"/>
    </location>
</feature>
<dbReference type="EMBL" id="FMDM01000010">
    <property type="protein sequence ID" value="SCG68029.1"/>
    <property type="molecule type" value="Genomic_DNA"/>
</dbReference>
<dbReference type="InterPro" id="IPR005656">
    <property type="entry name" value="MmgE_PrpD"/>
</dbReference>
<dbReference type="InterPro" id="IPR042188">
    <property type="entry name" value="MmgE/PrpD_sf_2"/>
</dbReference>